<name>A0A3M8AA94_9MICO</name>
<sequence length="163" mass="18499">MLDWHSATQDHRNDLSLFRCTDPATVSFDEERGFECHDFPWELRVQDHINTELIPPLHAPSFLDLGFDEDGLAAVVEMTVSEFDRGCFIHTLAVAHRVSGRGIAGEAIDRAPILLARYDISRDFIVEGLIDRDNIAAQSAFGRHGFEHSGYRNGCERWARLYP</sequence>
<evidence type="ECO:0008006" key="3">
    <source>
        <dbReference type="Google" id="ProtNLM"/>
    </source>
</evidence>
<reference evidence="1 2" key="1">
    <citation type="submission" date="2018-10" db="EMBL/GenBank/DDBJ databases">
        <title>Isolation, diversity and antibacterial activity of antinobacteria from the wheat rhizosphere soil.</title>
        <authorList>
            <person name="Sun T."/>
        </authorList>
    </citation>
    <scope>NUCLEOTIDE SEQUENCE [LARGE SCALE GENOMIC DNA]</scope>
    <source>
        <strain evidence="1 2">SJ-23</strain>
    </source>
</reference>
<organism evidence="1 2">
    <name type="scientific">Agromyces tardus</name>
    <dbReference type="NCBI Taxonomy" id="2583849"/>
    <lineage>
        <taxon>Bacteria</taxon>
        <taxon>Bacillati</taxon>
        <taxon>Actinomycetota</taxon>
        <taxon>Actinomycetes</taxon>
        <taxon>Micrococcales</taxon>
        <taxon>Microbacteriaceae</taxon>
        <taxon>Agromyces</taxon>
    </lineage>
</organism>
<evidence type="ECO:0000313" key="2">
    <source>
        <dbReference type="Proteomes" id="UP000275048"/>
    </source>
</evidence>
<dbReference type="RefSeq" id="WP_122937366.1">
    <property type="nucleotide sequence ID" value="NZ_JBHSNT010000098.1"/>
</dbReference>
<proteinExistence type="predicted"/>
<dbReference type="Gene3D" id="3.40.630.30">
    <property type="match status" value="1"/>
</dbReference>
<keyword evidence="2" id="KW-1185">Reference proteome</keyword>
<evidence type="ECO:0000313" key="1">
    <source>
        <dbReference type="EMBL" id="RNB47415.1"/>
    </source>
</evidence>
<dbReference type="Proteomes" id="UP000275048">
    <property type="component" value="Unassembled WGS sequence"/>
</dbReference>
<comment type="caution">
    <text evidence="1">The sequence shown here is derived from an EMBL/GenBank/DDBJ whole genome shotgun (WGS) entry which is preliminary data.</text>
</comment>
<dbReference type="OrthoDB" id="3233684at2"/>
<dbReference type="AlphaFoldDB" id="A0A3M8AA94"/>
<protein>
    <recommendedName>
        <fullName evidence="3">N-acetyltransferase domain-containing protein</fullName>
    </recommendedName>
</protein>
<accession>A0A3M8AA94</accession>
<dbReference type="EMBL" id="RHHB01000025">
    <property type="protein sequence ID" value="RNB47415.1"/>
    <property type="molecule type" value="Genomic_DNA"/>
</dbReference>
<gene>
    <name evidence="1" type="ORF">EDM22_12350</name>
</gene>
<dbReference type="SUPFAM" id="SSF55729">
    <property type="entry name" value="Acyl-CoA N-acyltransferases (Nat)"/>
    <property type="match status" value="1"/>
</dbReference>
<dbReference type="InterPro" id="IPR016181">
    <property type="entry name" value="Acyl_CoA_acyltransferase"/>
</dbReference>